<protein>
    <submittedName>
        <fullName evidence="1">Uncharacterized protein</fullName>
    </submittedName>
</protein>
<sequence length="67" mass="8144">MEYGFQPEIQFLVLTFAPILFYKNRFIHLTLSPQGWKAHNRIKRSDKWHMIQVRTRSFIHGRMTRPA</sequence>
<gene>
    <name evidence="1" type="ORF">PITCH_A1580020</name>
</gene>
<accession>A0A445MTT6</accession>
<reference evidence="1" key="1">
    <citation type="submission" date="2018-01" db="EMBL/GenBank/DDBJ databases">
        <authorList>
            <person name="Regsiter A."/>
            <person name="William W."/>
        </authorList>
    </citation>
    <scope>NUCLEOTIDE SEQUENCE</scope>
    <source>
        <strain evidence="1">TRIP AH-1</strain>
    </source>
</reference>
<name>A0A445MTT6_9BACT</name>
<dbReference type="EMBL" id="OJIN01000066">
    <property type="protein sequence ID" value="SPD72865.1"/>
    <property type="molecule type" value="Genomic_DNA"/>
</dbReference>
<evidence type="ECO:0000313" key="1">
    <source>
        <dbReference type="EMBL" id="SPD72865.1"/>
    </source>
</evidence>
<proteinExistence type="predicted"/>
<organism evidence="1">
    <name type="scientific">uncultured Desulfobacterium sp</name>
    <dbReference type="NCBI Taxonomy" id="201089"/>
    <lineage>
        <taxon>Bacteria</taxon>
        <taxon>Pseudomonadati</taxon>
        <taxon>Thermodesulfobacteriota</taxon>
        <taxon>Desulfobacteria</taxon>
        <taxon>Desulfobacterales</taxon>
        <taxon>Desulfobacteriaceae</taxon>
        <taxon>Desulfobacterium</taxon>
        <taxon>environmental samples</taxon>
    </lineage>
</organism>
<dbReference type="AlphaFoldDB" id="A0A445MTT6"/>